<evidence type="ECO:0000259" key="11">
    <source>
        <dbReference type="Pfam" id="PF00749"/>
    </source>
</evidence>
<proteinExistence type="inferred from homology"/>
<dbReference type="SUPFAM" id="SSF52374">
    <property type="entry name" value="Nucleotidylyl transferase"/>
    <property type="match status" value="1"/>
</dbReference>
<gene>
    <name evidence="9" type="primary">glnS</name>
    <name evidence="14" type="ORF">CAL26_04670</name>
</gene>
<evidence type="ECO:0000259" key="12">
    <source>
        <dbReference type="Pfam" id="PF03950"/>
    </source>
</evidence>
<dbReference type="GO" id="GO:0005829">
    <property type="term" value="C:cytosol"/>
    <property type="evidence" value="ECO:0007669"/>
    <property type="project" value="TreeGrafter"/>
</dbReference>
<feature type="short sequence motif" description="'HIGH' region" evidence="9">
    <location>
        <begin position="59"/>
        <end position="69"/>
    </location>
</feature>
<dbReference type="PROSITE" id="PS00178">
    <property type="entry name" value="AA_TRNA_LIGASE_I"/>
    <property type="match status" value="1"/>
</dbReference>
<dbReference type="PANTHER" id="PTHR43097">
    <property type="entry name" value="GLUTAMINE-TRNA LIGASE"/>
    <property type="match status" value="1"/>
</dbReference>
<comment type="subunit">
    <text evidence="9">Monomer.</text>
</comment>
<keyword evidence="2 9" id="KW-0963">Cytoplasm</keyword>
<evidence type="ECO:0000256" key="3">
    <source>
        <dbReference type="ARBA" id="ARBA00022598"/>
    </source>
</evidence>
<dbReference type="EC" id="6.1.1.18" evidence="9"/>
<dbReference type="RefSeq" id="WP_094845714.1">
    <property type="nucleotide sequence ID" value="NZ_NEVJ01000001.1"/>
</dbReference>
<feature type="binding site" evidence="9">
    <location>
        <begin position="60"/>
        <end position="62"/>
    </location>
    <ligand>
        <name>ATP</name>
        <dbReference type="ChEBI" id="CHEBI:30616"/>
    </ligand>
</feature>
<dbReference type="AlphaFoldDB" id="A0A261RPT7"/>
<dbReference type="FunFam" id="1.10.1160.10:FF:000001">
    <property type="entry name" value="Glutamine--tRNA ligase"/>
    <property type="match status" value="1"/>
</dbReference>
<name>A0A261RPT7_9BORD</name>
<evidence type="ECO:0000256" key="1">
    <source>
        <dbReference type="ARBA" id="ARBA00005594"/>
    </source>
</evidence>
<comment type="similarity">
    <text evidence="1 9 10">Belongs to the class-I aminoacyl-tRNA synthetase family.</text>
</comment>
<evidence type="ECO:0000256" key="6">
    <source>
        <dbReference type="ARBA" id="ARBA00022917"/>
    </source>
</evidence>
<dbReference type="HAMAP" id="MF_00126">
    <property type="entry name" value="Gln_tRNA_synth"/>
    <property type="match status" value="1"/>
</dbReference>
<feature type="short sequence motif" description="'KMSKS' region" evidence="9">
    <location>
        <begin position="303"/>
        <end position="307"/>
    </location>
</feature>
<feature type="binding site" evidence="9">
    <location>
        <position position="92"/>
    </location>
    <ligand>
        <name>L-glutamine</name>
        <dbReference type="ChEBI" id="CHEBI:58359"/>
    </ligand>
</feature>
<evidence type="ECO:0000313" key="14">
    <source>
        <dbReference type="EMBL" id="OZI26620.1"/>
    </source>
</evidence>
<sequence length="589" mass="66654">MTTASPPPAAAANFLRHIIEADLKAERFKDKHWAGVPGPAAVQAQGGLDPARIRTRFPPEPNGYLHIGHAKSICVNFGLARDYGGTCHLRFDDTNPEKEDQEYVDAIVEAVRWLGFDWKAADGREQLYFASDYFDTMYAFAQALIRAGYAYVDQQSPEEIRARRGTLTEPGTNSPWRDRPAQESLDLLAEMRDGKHPDGSMVLRARIDMASPNINLRDPVIYRVRHATHHRTGDKWCIYPMYTWAHPIEDALEGITHSICTLEFEDQRPFYDWTLDRLAELGLLARPLPHQYEFARLNMTYVVTSKRKLLQLVRDGHVDGWDDPRMPTLFGMRRRGYPASAIRLFCDRTSISKSDSRIDYSLLEAAVRDELDPVAPRSVAVLQPLKLVITNYPEDRVEMCSAPRNPHDPAQGQREFPLSRTLWIEQDDFREEPPKKYFRLFPGNLVRLKYGYVVRCTGFVKDDQGNVVEVQAEYLPETKSGTPGADSVKVKGNITWVSAAHAVGATIQLYDRLFADPHPDAGDKDFIAALNPHSRQTVQGWLEPGTELAPGVTWQFERLGYFTLDSVTSTADTPILNRVVTLKDSWGQG</sequence>
<dbReference type="Gene3D" id="1.10.1160.10">
    <property type="entry name" value="Glutamyl-trna Synthetase, Domain 2"/>
    <property type="match status" value="1"/>
</dbReference>
<feature type="domain" description="Glutamyl/glutaminyl-tRNA synthetase class Ib catalytic" evidence="11">
    <location>
        <begin position="53"/>
        <end position="372"/>
    </location>
</feature>
<evidence type="ECO:0000256" key="2">
    <source>
        <dbReference type="ARBA" id="ARBA00022490"/>
    </source>
</evidence>
<dbReference type="GO" id="GO:0005524">
    <property type="term" value="F:ATP binding"/>
    <property type="evidence" value="ECO:0007669"/>
    <property type="project" value="UniProtKB-UniRule"/>
</dbReference>
<evidence type="ECO:0000259" key="13">
    <source>
        <dbReference type="Pfam" id="PF20974"/>
    </source>
</evidence>
<dbReference type="NCBIfam" id="NF011291">
    <property type="entry name" value="PRK14703.1"/>
    <property type="match status" value="1"/>
</dbReference>
<dbReference type="GO" id="GO:0006424">
    <property type="term" value="P:glutamyl-tRNA aminoacylation"/>
    <property type="evidence" value="ECO:0007669"/>
    <property type="project" value="UniProtKB-UniRule"/>
</dbReference>
<dbReference type="InterPro" id="IPR014729">
    <property type="entry name" value="Rossmann-like_a/b/a_fold"/>
</dbReference>
<dbReference type="SUPFAM" id="SSF50715">
    <property type="entry name" value="Ribosomal protein L25-like"/>
    <property type="match status" value="1"/>
</dbReference>
<dbReference type="InterPro" id="IPR050132">
    <property type="entry name" value="Gln/Glu-tRNA_Ligase"/>
</dbReference>
<dbReference type="STRING" id="1416803.CAL13_16805"/>
<feature type="binding site" evidence="9">
    <location>
        <begin position="296"/>
        <end position="297"/>
    </location>
    <ligand>
        <name>ATP</name>
        <dbReference type="ChEBI" id="CHEBI:30616"/>
    </ligand>
</feature>
<dbReference type="EMBL" id="NEVJ01000001">
    <property type="protein sequence ID" value="OZI26620.1"/>
    <property type="molecule type" value="Genomic_DNA"/>
</dbReference>
<dbReference type="InterPro" id="IPR020061">
    <property type="entry name" value="Glu_tRNA_lig_a-bdl"/>
</dbReference>
<dbReference type="NCBIfam" id="TIGR00440">
    <property type="entry name" value="glnS"/>
    <property type="match status" value="1"/>
</dbReference>
<comment type="caution">
    <text evidence="9">Lacks conserved residue(s) required for the propagation of feature annotation.</text>
</comment>
<comment type="catalytic activity">
    <reaction evidence="8 9">
        <text>tRNA(Gln) + L-glutamine + ATP = L-glutaminyl-tRNA(Gln) + AMP + diphosphate</text>
        <dbReference type="Rhea" id="RHEA:20121"/>
        <dbReference type="Rhea" id="RHEA-COMP:9662"/>
        <dbReference type="Rhea" id="RHEA-COMP:9681"/>
        <dbReference type="ChEBI" id="CHEBI:30616"/>
        <dbReference type="ChEBI" id="CHEBI:33019"/>
        <dbReference type="ChEBI" id="CHEBI:58359"/>
        <dbReference type="ChEBI" id="CHEBI:78442"/>
        <dbReference type="ChEBI" id="CHEBI:78521"/>
        <dbReference type="ChEBI" id="CHEBI:456215"/>
        <dbReference type="EC" id="6.1.1.18"/>
    </reaction>
</comment>
<evidence type="ECO:0000313" key="15">
    <source>
        <dbReference type="Proteomes" id="UP000216857"/>
    </source>
</evidence>
<evidence type="ECO:0000256" key="4">
    <source>
        <dbReference type="ARBA" id="ARBA00022741"/>
    </source>
</evidence>
<dbReference type="InterPro" id="IPR011035">
    <property type="entry name" value="Ribosomal_bL25/Gln-tRNA_synth"/>
</dbReference>
<evidence type="ECO:0000256" key="10">
    <source>
        <dbReference type="RuleBase" id="RU363037"/>
    </source>
</evidence>
<feature type="domain" description="tRNA synthetases class I (E and Q) anti-codon binding" evidence="13">
    <location>
        <begin position="494"/>
        <end position="565"/>
    </location>
</feature>
<dbReference type="PRINTS" id="PR00987">
    <property type="entry name" value="TRNASYNTHGLU"/>
</dbReference>
<dbReference type="InterPro" id="IPR001412">
    <property type="entry name" value="aa-tRNA-synth_I_CS"/>
</dbReference>
<organism evidence="14 15">
    <name type="scientific">Bordetella genomosp. 9</name>
    <dbReference type="NCBI Taxonomy" id="1416803"/>
    <lineage>
        <taxon>Bacteria</taxon>
        <taxon>Pseudomonadati</taxon>
        <taxon>Pseudomonadota</taxon>
        <taxon>Betaproteobacteria</taxon>
        <taxon>Burkholderiales</taxon>
        <taxon>Alcaligenaceae</taxon>
        <taxon>Bordetella</taxon>
    </lineage>
</organism>
<dbReference type="Pfam" id="PF20974">
    <property type="entry name" value="tRNA-synt_1c_C2"/>
    <property type="match status" value="1"/>
</dbReference>
<comment type="subcellular location">
    <subcellularLocation>
        <location evidence="9">Cytoplasm</location>
    </subcellularLocation>
</comment>
<dbReference type="Pfam" id="PF00749">
    <property type="entry name" value="tRNA-synt_1c"/>
    <property type="match status" value="1"/>
</dbReference>
<accession>A0A261RPT7</accession>
<dbReference type="GO" id="GO:0004819">
    <property type="term" value="F:glutamine-tRNA ligase activity"/>
    <property type="evidence" value="ECO:0007669"/>
    <property type="project" value="UniProtKB-UniRule"/>
</dbReference>
<keyword evidence="7 9" id="KW-0030">Aminoacyl-tRNA synthetase</keyword>
<dbReference type="PANTHER" id="PTHR43097:SF5">
    <property type="entry name" value="GLUTAMATE--TRNA LIGASE"/>
    <property type="match status" value="1"/>
</dbReference>
<keyword evidence="15" id="KW-1185">Reference proteome</keyword>
<dbReference type="InterPro" id="IPR049437">
    <property type="entry name" value="tRNA-synt_1c_C2"/>
</dbReference>
<dbReference type="Gene3D" id="2.40.240.10">
    <property type="entry name" value="Ribosomal Protein L25, Chain P"/>
    <property type="match status" value="2"/>
</dbReference>
<dbReference type="InterPro" id="IPR004514">
    <property type="entry name" value="Gln-tRNA-synth"/>
</dbReference>
<dbReference type="GO" id="GO:0006425">
    <property type="term" value="P:glutaminyl-tRNA aminoacylation"/>
    <property type="evidence" value="ECO:0007669"/>
    <property type="project" value="UniProtKB-UniRule"/>
</dbReference>
<evidence type="ECO:0000256" key="9">
    <source>
        <dbReference type="HAMAP-Rule" id="MF_00126"/>
    </source>
</evidence>
<dbReference type="FunFam" id="3.40.50.620:FF:000037">
    <property type="entry name" value="Glutamine--tRNA ligase cytoplasmic"/>
    <property type="match status" value="1"/>
</dbReference>
<dbReference type="InterPro" id="IPR022861">
    <property type="entry name" value="Gln_tRNA_ligase_bac"/>
</dbReference>
<dbReference type="Pfam" id="PF03950">
    <property type="entry name" value="tRNA-synt_1c_C"/>
    <property type="match status" value="1"/>
</dbReference>
<dbReference type="OrthoDB" id="9801560at2"/>
<dbReference type="InterPro" id="IPR000924">
    <property type="entry name" value="Glu/Gln-tRNA-synth"/>
</dbReference>
<evidence type="ECO:0000256" key="8">
    <source>
        <dbReference type="ARBA" id="ARBA00048270"/>
    </source>
</evidence>
<evidence type="ECO:0000256" key="5">
    <source>
        <dbReference type="ARBA" id="ARBA00022840"/>
    </source>
</evidence>
<protein>
    <recommendedName>
        <fullName evidence="9">Glutamine--tRNA ligase</fullName>
        <ecNumber evidence="9">6.1.1.18</ecNumber>
    </recommendedName>
    <alternativeName>
        <fullName evidence="9">Glutaminyl-tRNA synthetase</fullName>
        <shortName evidence="9">GlnRS</shortName>
    </alternativeName>
</protein>
<keyword evidence="4 9" id="KW-0547">Nucleotide-binding</keyword>
<dbReference type="FunFam" id="3.90.800.10:FF:000001">
    <property type="entry name" value="Glutamine--tRNA ligase"/>
    <property type="match status" value="1"/>
</dbReference>
<feature type="binding site" evidence="9">
    <location>
        <begin position="66"/>
        <end position="72"/>
    </location>
    <ligand>
        <name>ATP</name>
        <dbReference type="ChEBI" id="CHEBI:30616"/>
    </ligand>
</feature>
<feature type="domain" description="Glutamyl/glutaminyl-tRNA synthetase class Ib anti-codon binding" evidence="12">
    <location>
        <begin position="375"/>
        <end position="474"/>
    </location>
</feature>
<keyword evidence="6 9" id="KW-0648">Protein biosynthesis</keyword>
<keyword evidence="3 9" id="KW-0436">Ligase</keyword>
<dbReference type="Gene3D" id="3.90.800.10">
    <property type="entry name" value="Glutamyl-tRNA Synthetase, Domain 3"/>
    <property type="match status" value="1"/>
</dbReference>
<dbReference type="InterPro" id="IPR020058">
    <property type="entry name" value="Glu/Gln-tRNA-synth_Ib_cat-dom"/>
</dbReference>
<dbReference type="Proteomes" id="UP000216857">
    <property type="component" value="Unassembled WGS sequence"/>
</dbReference>
<feature type="binding site" evidence="9">
    <location>
        <position position="242"/>
    </location>
    <ligand>
        <name>L-glutamine</name>
        <dbReference type="ChEBI" id="CHEBI:58359"/>
    </ligand>
</feature>
<feature type="binding site" evidence="9">
    <location>
        <position position="261"/>
    </location>
    <ligand>
        <name>ATP</name>
        <dbReference type="ChEBI" id="CHEBI:30616"/>
    </ligand>
</feature>
<evidence type="ECO:0000256" key="7">
    <source>
        <dbReference type="ARBA" id="ARBA00023146"/>
    </source>
</evidence>
<dbReference type="InterPro" id="IPR020059">
    <property type="entry name" value="Glu/Gln-tRNA-synth_Ib_codon-bd"/>
</dbReference>
<keyword evidence="5 9" id="KW-0067">ATP-binding</keyword>
<dbReference type="Gene3D" id="3.40.50.620">
    <property type="entry name" value="HUPs"/>
    <property type="match status" value="1"/>
</dbReference>
<dbReference type="InterPro" id="IPR020056">
    <property type="entry name" value="Rbsml_bL25/Gln-tRNA_synth_N"/>
</dbReference>
<comment type="caution">
    <text evidence="14">The sequence shown here is derived from an EMBL/GenBank/DDBJ whole genome shotgun (WGS) entry which is preliminary data.</text>
</comment>
<reference evidence="14" key="1">
    <citation type="submission" date="2017-05" db="EMBL/GenBank/DDBJ databases">
        <title>Complete and WGS of Bordetella genogroups.</title>
        <authorList>
            <person name="Spilker T."/>
            <person name="Lipuma J."/>
        </authorList>
    </citation>
    <scope>NUCLEOTIDE SEQUENCE</scope>
    <source>
        <strain evidence="14">AU21707</strain>
    </source>
</reference>